<name>A0A915PKZ3_9BILA</name>
<reference evidence="3" key="1">
    <citation type="submission" date="2022-11" db="UniProtKB">
        <authorList>
            <consortium name="WormBaseParasite"/>
        </authorList>
    </citation>
    <scope>IDENTIFICATION</scope>
</reference>
<accession>A0A915PKZ3</accession>
<evidence type="ECO:0000256" key="1">
    <source>
        <dbReference type="SAM" id="MobiDB-lite"/>
    </source>
</evidence>
<dbReference type="AlphaFoldDB" id="A0A915PKZ3"/>
<protein>
    <submittedName>
        <fullName evidence="3">Uncharacterized protein</fullName>
    </submittedName>
</protein>
<dbReference type="Proteomes" id="UP000887581">
    <property type="component" value="Unplaced"/>
</dbReference>
<sequence length="65" mass="7459">MDEWSNLSYCLCPSVPPLLLSFWDKFPGKYLREIMGEKKRVSGSGREEQVEQYGGRKMQSAITPC</sequence>
<feature type="region of interest" description="Disordered" evidence="1">
    <location>
        <begin position="42"/>
        <end position="65"/>
    </location>
</feature>
<keyword evidence="2" id="KW-1185">Reference proteome</keyword>
<evidence type="ECO:0000313" key="3">
    <source>
        <dbReference type="WBParaSite" id="sdigi.contig22.g1875.t1"/>
    </source>
</evidence>
<organism evidence="2 3">
    <name type="scientific">Setaria digitata</name>
    <dbReference type="NCBI Taxonomy" id="48799"/>
    <lineage>
        <taxon>Eukaryota</taxon>
        <taxon>Metazoa</taxon>
        <taxon>Ecdysozoa</taxon>
        <taxon>Nematoda</taxon>
        <taxon>Chromadorea</taxon>
        <taxon>Rhabditida</taxon>
        <taxon>Spirurina</taxon>
        <taxon>Spiruromorpha</taxon>
        <taxon>Filarioidea</taxon>
        <taxon>Setariidae</taxon>
        <taxon>Setaria</taxon>
    </lineage>
</organism>
<proteinExistence type="predicted"/>
<dbReference type="WBParaSite" id="sdigi.contig22.g1875.t1">
    <property type="protein sequence ID" value="sdigi.contig22.g1875.t1"/>
    <property type="gene ID" value="sdigi.contig22.g1875"/>
</dbReference>
<evidence type="ECO:0000313" key="2">
    <source>
        <dbReference type="Proteomes" id="UP000887581"/>
    </source>
</evidence>